<feature type="compositionally biased region" description="Basic and acidic residues" evidence="6">
    <location>
        <begin position="129"/>
        <end position="180"/>
    </location>
</feature>
<evidence type="ECO:0000256" key="2">
    <source>
        <dbReference type="ARBA" id="ARBA00022763"/>
    </source>
</evidence>
<feature type="compositionally biased region" description="Polar residues" evidence="6">
    <location>
        <begin position="666"/>
        <end position="680"/>
    </location>
</feature>
<proteinExistence type="inferred from homology"/>
<reference evidence="8 9" key="1">
    <citation type="submission" date="2015-05" db="EMBL/GenBank/DDBJ databases">
        <title>Distinctive expansion of gene families associated with plant cell wall degradation and secondary metabolism in the genomes of grapevine trunk pathogens.</title>
        <authorList>
            <person name="Lawrence D.P."/>
            <person name="Travadon R."/>
            <person name="Rolshausen P.E."/>
            <person name="Baumgartner K."/>
        </authorList>
    </citation>
    <scope>NUCLEOTIDE SEQUENCE [LARGE SCALE GENOMIC DNA]</scope>
    <source>
        <strain evidence="8">UCRPC4</strain>
    </source>
</reference>
<dbReference type="PANTHER" id="PTHR12132:SF1">
    <property type="entry name" value="DNA REPAIR PROTEIN RAD52 HOMOLOG"/>
    <property type="match status" value="1"/>
</dbReference>
<dbReference type="CDD" id="cd01767">
    <property type="entry name" value="UBX"/>
    <property type="match status" value="1"/>
</dbReference>
<dbReference type="GO" id="GO:0006312">
    <property type="term" value="P:mitotic recombination"/>
    <property type="evidence" value="ECO:0007669"/>
    <property type="project" value="TreeGrafter"/>
</dbReference>
<dbReference type="OrthoDB" id="206565at2759"/>
<feature type="domain" description="C2H2-type" evidence="7">
    <location>
        <begin position="69"/>
        <end position="91"/>
    </location>
</feature>
<dbReference type="InterPro" id="IPR029071">
    <property type="entry name" value="Ubiquitin-like_domsf"/>
</dbReference>
<feature type="compositionally biased region" description="Basic and acidic residues" evidence="6">
    <location>
        <begin position="611"/>
        <end position="620"/>
    </location>
</feature>
<dbReference type="InterPro" id="IPR004585">
    <property type="entry name" value="DNA_recomb/repair_Rad52"/>
</dbReference>
<dbReference type="InterPro" id="IPR015940">
    <property type="entry name" value="UBA"/>
</dbReference>
<evidence type="ECO:0000313" key="8">
    <source>
        <dbReference type="EMBL" id="KKY17786.1"/>
    </source>
</evidence>
<reference evidence="8 9" key="2">
    <citation type="submission" date="2015-05" db="EMBL/GenBank/DDBJ databases">
        <authorList>
            <person name="Morales-Cruz A."/>
            <person name="Amrine K.C."/>
            <person name="Cantu D."/>
        </authorList>
    </citation>
    <scope>NUCLEOTIDE SEQUENCE [LARGE SCALE GENOMIC DNA]</scope>
    <source>
        <strain evidence="8">UCRPC4</strain>
    </source>
</reference>
<dbReference type="PROSITE" id="PS00028">
    <property type="entry name" value="ZINC_FINGER_C2H2_1"/>
    <property type="match status" value="1"/>
</dbReference>
<evidence type="ECO:0000256" key="5">
    <source>
        <dbReference type="ARBA" id="ARBA00077224"/>
    </source>
</evidence>
<feature type="compositionally biased region" description="Basic and acidic residues" evidence="6">
    <location>
        <begin position="187"/>
        <end position="207"/>
    </location>
</feature>
<feature type="compositionally biased region" description="Acidic residues" evidence="6">
    <location>
        <begin position="549"/>
        <end position="559"/>
    </location>
</feature>
<dbReference type="SUPFAM" id="SSF54768">
    <property type="entry name" value="dsRNA-binding domain-like"/>
    <property type="match status" value="1"/>
</dbReference>
<evidence type="ECO:0000256" key="3">
    <source>
        <dbReference type="ARBA" id="ARBA00023172"/>
    </source>
</evidence>
<dbReference type="SUPFAM" id="SSF54236">
    <property type="entry name" value="Ubiquitin-like"/>
    <property type="match status" value="1"/>
</dbReference>
<dbReference type="PANTHER" id="PTHR12132">
    <property type="entry name" value="DNA REPAIR AND RECOMBINATION PROTEIN RAD52, RAD59"/>
    <property type="match status" value="1"/>
</dbReference>
<feature type="compositionally biased region" description="Low complexity" evidence="6">
    <location>
        <begin position="217"/>
        <end position="232"/>
    </location>
</feature>
<dbReference type="Gene3D" id="1.10.8.10">
    <property type="entry name" value="DNA helicase RuvA subunit, C-terminal domain"/>
    <property type="match status" value="1"/>
</dbReference>
<accession>A0A0G2E616</accession>
<dbReference type="GO" id="GO:0045002">
    <property type="term" value="P:double-strand break repair via single-strand annealing"/>
    <property type="evidence" value="ECO:0007669"/>
    <property type="project" value="InterPro"/>
</dbReference>
<dbReference type="Pfam" id="PF00789">
    <property type="entry name" value="UBX"/>
    <property type="match status" value="1"/>
</dbReference>
<feature type="compositionally biased region" description="Low complexity" evidence="6">
    <location>
        <begin position="651"/>
        <end position="665"/>
    </location>
</feature>
<dbReference type="SUPFAM" id="SSF46934">
    <property type="entry name" value="UBA-like"/>
    <property type="match status" value="1"/>
</dbReference>
<comment type="similarity">
    <text evidence="1">Belongs to the RAD52 family.</text>
</comment>
<evidence type="ECO:0000256" key="4">
    <source>
        <dbReference type="ARBA" id="ARBA00023204"/>
    </source>
</evidence>
<keyword evidence="3" id="KW-0233">DNA recombination</keyword>
<feature type="region of interest" description="Disordered" evidence="6">
    <location>
        <begin position="638"/>
        <end position="807"/>
    </location>
</feature>
<dbReference type="EMBL" id="LCWF01000137">
    <property type="protein sequence ID" value="KKY17786.1"/>
    <property type="molecule type" value="Genomic_DNA"/>
</dbReference>
<feature type="region of interest" description="Disordered" evidence="6">
    <location>
        <begin position="506"/>
        <end position="620"/>
    </location>
</feature>
<dbReference type="AlphaFoldDB" id="A0A0G2E616"/>
<feature type="region of interest" description="Disordered" evidence="6">
    <location>
        <begin position="329"/>
        <end position="348"/>
    </location>
</feature>
<protein>
    <recommendedName>
        <fullName evidence="5">RAD52 homolog</fullName>
    </recommendedName>
</protein>
<comment type="caution">
    <text evidence="8">The sequence shown here is derived from an EMBL/GenBank/DDBJ whole genome shotgun (WGS) entry which is preliminary data.</text>
</comment>
<gene>
    <name evidence="8" type="ORF">UCRPC4_g05419</name>
</gene>
<evidence type="ECO:0000313" key="9">
    <source>
        <dbReference type="Proteomes" id="UP000053317"/>
    </source>
</evidence>
<dbReference type="InterPro" id="IPR013087">
    <property type="entry name" value="Znf_C2H2_type"/>
</dbReference>
<dbReference type="Gene3D" id="3.10.20.90">
    <property type="entry name" value="Phosphatidylinositol 3-kinase Catalytic Subunit, Chain A, domain 1"/>
    <property type="match status" value="1"/>
</dbReference>
<dbReference type="Gene3D" id="3.30.390.80">
    <property type="entry name" value="DNA repair protein Rad52/59/22"/>
    <property type="match status" value="1"/>
</dbReference>
<dbReference type="SMART" id="SM00166">
    <property type="entry name" value="UBX"/>
    <property type="match status" value="1"/>
</dbReference>
<dbReference type="InterPro" id="IPR041247">
    <property type="entry name" value="Rad52_fam"/>
</dbReference>
<keyword evidence="2" id="KW-0227">DNA damage</keyword>
<feature type="compositionally biased region" description="Basic and acidic residues" evidence="6">
    <location>
        <begin position="513"/>
        <end position="532"/>
    </location>
</feature>
<dbReference type="InterPro" id="IPR001012">
    <property type="entry name" value="UBX_dom"/>
</dbReference>
<dbReference type="GO" id="GO:0003697">
    <property type="term" value="F:single-stranded DNA binding"/>
    <property type="evidence" value="ECO:0007669"/>
    <property type="project" value="UniProtKB-ARBA"/>
</dbReference>
<feature type="compositionally biased region" description="Basic and acidic residues" evidence="6">
    <location>
        <begin position="741"/>
        <end position="753"/>
    </location>
</feature>
<dbReference type="InterPro" id="IPR007232">
    <property type="entry name" value="Rad52_Rad59_Rad22"/>
</dbReference>
<dbReference type="InterPro" id="IPR009060">
    <property type="entry name" value="UBA-like_sf"/>
</dbReference>
<keyword evidence="9" id="KW-1185">Reference proteome</keyword>
<dbReference type="InterPro" id="IPR042525">
    <property type="entry name" value="Rad52_Rad59_Rad22_sf"/>
</dbReference>
<dbReference type="GO" id="GO:0000730">
    <property type="term" value="P:DNA recombinase assembly"/>
    <property type="evidence" value="ECO:0007669"/>
    <property type="project" value="InterPro"/>
</dbReference>
<dbReference type="FunFam" id="3.30.390.80:FF:000001">
    <property type="entry name" value="DNA repair protein RAD52 homolog"/>
    <property type="match status" value="1"/>
</dbReference>
<feature type="region of interest" description="Disordered" evidence="6">
    <location>
        <begin position="121"/>
        <end position="232"/>
    </location>
</feature>
<dbReference type="Pfam" id="PF22562">
    <property type="entry name" value="UBA_7"/>
    <property type="match status" value="1"/>
</dbReference>
<dbReference type="GO" id="GO:0005634">
    <property type="term" value="C:nucleus"/>
    <property type="evidence" value="ECO:0007669"/>
    <property type="project" value="InterPro"/>
</dbReference>
<keyword evidence="4" id="KW-0234">DNA repair</keyword>
<evidence type="ECO:0000256" key="1">
    <source>
        <dbReference type="ARBA" id="ARBA00006638"/>
    </source>
</evidence>
<feature type="region of interest" description="Disordered" evidence="6">
    <location>
        <begin position="39"/>
        <end position="59"/>
    </location>
</feature>
<organism evidence="8 9">
    <name type="scientific">Phaeomoniella chlamydospora</name>
    <name type="common">Phaeoacremonium chlamydosporum</name>
    <dbReference type="NCBI Taxonomy" id="158046"/>
    <lineage>
        <taxon>Eukaryota</taxon>
        <taxon>Fungi</taxon>
        <taxon>Dikarya</taxon>
        <taxon>Ascomycota</taxon>
        <taxon>Pezizomycotina</taxon>
        <taxon>Eurotiomycetes</taxon>
        <taxon>Chaetothyriomycetidae</taxon>
        <taxon>Phaeomoniellales</taxon>
        <taxon>Phaeomoniellaceae</taxon>
        <taxon>Phaeomoniella</taxon>
    </lineage>
</organism>
<evidence type="ECO:0000256" key="6">
    <source>
        <dbReference type="SAM" id="MobiDB-lite"/>
    </source>
</evidence>
<evidence type="ECO:0000259" key="7">
    <source>
        <dbReference type="PROSITE" id="PS00028"/>
    </source>
</evidence>
<dbReference type="Pfam" id="PF04098">
    <property type="entry name" value="Rad52_Rad22"/>
    <property type="match status" value="1"/>
</dbReference>
<sequence length="884" mass="97107">MTDLEQLLDMGFEKARAEIAAKKAGNLQGALEWLEQNQDKSLEEIEEEEKSEASNVPQITDDAARSLVCDDCGKRFRGTAEVEFHASKTQHENFSQSVEEIAPLTEEEKKAKLEALREKLAAKRAVQSEQDKADQKRNEEIRRKSTKESQDLKEDLAKKEQMKDAAKKRAEKLADIEAKKRIQAKIAADKEERRLKAERAKAEREGRATPPTPAAAPLPTSSGPSTSKPASAYTETRIRFQTPNGNIMKTYPVETTLFEVASELSKELGKEVQGFVQTFPRKTFDQEFYGETLKDLKLVPSASLIVQLYTRESISFKLTYNEIDMPAIGDQHRRGGSSTANPFDEPRPRMSEYTAQEIATLQSRLDKQLGPEYISARPGAGGKKIHYLAAEKVIGLANEVFGFNGWSSSIQNVQIDFVEENPTTGRVRLGLSVIVRVTLRDGTHHEDIGYGQIENCPGKAAAFEKCKKEGTTDALKRALRNFGNVLGNCIYDKDFLQRVTKIKTEPSRWNPDNLHRHQDYAPIKKEVPEEVIARSTDGSGDGPHAGRDEFDDAFDDADFGESRSGNPDEVVLDAEPARQRQQPTGSLRHVRPEPSYPVNQNNAATPSKRPRPPDPDQAAHIERQRQLAIERRNAALAAHKMQPPPNQSGHAGPQARPAAPQNQQPDGSNQSSSPGLTSQHFGPKDDSSFPSIPLNPSDDSQLPPVGFFSARAVNPDGDNPLPVLGSQFNPHAESPSIRKTAGIDHTRSGKVTRESLAGKPVPAVDPRQFSAPVTPGSASHRDFVNPSSDMNRKIGAPNSAVPSPMMTKSYRPPTFKRNMDGSIVPNTNSLGVRQPLSDVGNLVGQSHNTGAIRGTVTDVKRLQSIAPIGAENTPVDQMPFSGAK</sequence>
<name>A0A0G2E616_PHACM</name>
<dbReference type="Proteomes" id="UP000053317">
    <property type="component" value="Unassembled WGS sequence"/>
</dbReference>
<dbReference type="NCBIfam" id="TIGR00607">
    <property type="entry name" value="rad52"/>
    <property type="match status" value="1"/>
</dbReference>